<reference evidence="2 3" key="1">
    <citation type="submission" date="2014-04" db="EMBL/GenBank/DDBJ databases">
        <authorList>
            <consortium name="DOE Joint Genome Institute"/>
            <person name="Kuo A."/>
            <person name="Kohler A."/>
            <person name="Costa M.D."/>
            <person name="Nagy L.G."/>
            <person name="Floudas D."/>
            <person name="Copeland A."/>
            <person name="Barry K.W."/>
            <person name="Cichocki N."/>
            <person name="Veneault-Fourrey C."/>
            <person name="LaButti K."/>
            <person name="Lindquist E.A."/>
            <person name="Lipzen A."/>
            <person name="Lundell T."/>
            <person name="Morin E."/>
            <person name="Murat C."/>
            <person name="Sun H."/>
            <person name="Tunlid A."/>
            <person name="Henrissat B."/>
            <person name="Grigoriev I.V."/>
            <person name="Hibbett D.S."/>
            <person name="Martin F."/>
            <person name="Nordberg H.P."/>
            <person name="Cantor M.N."/>
            <person name="Hua S.X."/>
        </authorList>
    </citation>
    <scope>NUCLEOTIDE SEQUENCE [LARGE SCALE GENOMIC DNA]</scope>
    <source>
        <strain evidence="2 3">441</strain>
    </source>
</reference>
<feature type="compositionally biased region" description="Polar residues" evidence="1">
    <location>
        <begin position="12"/>
        <end position="22"/>
    </location>
</feature>
<protein>
    <submittedName>
        <fullName evidence="2">Unplaced genomic scaffold scaffold_25, whole genome shotgun sequence</fullName>
    </submittedName>
</protein>
<dbReference type="STRING" id="765257.A0A0C9ZSU3"/>
<feature type="non-terminal residue" evidence="2">
    <location>
        <position position="137"/>
    </location>
</feature>
<evidence type="ECO:0000256" key="1">
    <source>
        <dbReference type="SAM" id="MobiDB-lite"/>
    </source>
</evidence>
<keyword evidence="3" id="KW-1185">Reference proteome</keyword>
<accession>A0A0C9ZSU3</accession>
<dbReference type="AlphaFoldDB" id="A0A0C9ZSU3"/>
<dbReference type="Gene3D" id="3.60.10.10">
    <property type="entry name" value="Endonuclease/exonuclease/phosphatase"/>
    <property type="match status" value="1"/>
</dbReference>
<proteinExistence type="predicted"/>
<dbReference type="Proteomes" id="UP000054018">
    <property type="component" value="Unassembled WGS sequence"/>
</dbReference>
<sequence length="137" mass="15683">MTQLLPKDIPTLQASSSGNWTRPDNVFGNEALVDRIESCETCPQERGPNTDHVPILTQIDLTVATSNSQTNLNYREVDWTKFRRKLKAKLELLGPPRVLANEEEFQASARGINRALQCTMESEVPRTCLHPHQKRWW</sequence>
<dbReference type="InterPro" id="IPR036691">
    <property type="entry name" value="Endo/exonu/phosph_ase_sf"/>
</dbReference>
<organism evidence="2 3">
    <name type="scientific">Pisolithus microcarpus 441</name>
    <dbReference type="NCBI Taxonomy" id="765257"/>
    <lineage>
        <taxon>Eukaryota</taxon>
        <taxon>Fungi</taxon>
        <taxon>Dikarya</taxon>
        <taxon>Basidiomycota</taxon>
        <taxon>Agaricomycotina</taxon>
        <taxon>Agaricomycetes</taxon>
        <taxon>Agaricomycetidae</taxon>
        <taxon>Boletales</taxon>
        <taxon>Sclerodermatineae</taxon>
        <taxon>Pisolithaceae</taxon>
        <taxon>Pisolithus</taxon>
    </lineage>
</organism>
<dbReference type="EMBL" id="KN833709">
    <property type="protein sequence ID" value="KIK25332.1"/>
    <property type="molecule type" value="Genomic_DNA"/>
</dbReference>
<dbReference type="HOGENOM" id="CLU_115679_0_0_1"/>
<feature type="region of interest" description="Disordered" evidence="1">
    <location>
        <begin position="1"/>
        <end position="23"/>
    </location>
</feature>
<evidence type="ECO:0000313" key="3">
    <source>
        <dbReference type="Proteomes" id="UP000054018"/>
    </source>
</evidence>
<name>A0A0C9ZSU3_9AGAM</name>
<evidence type="ECO:0000313" key="2">
    <source>
        <dbReference type="EMBL" id="KIK25332.1"/>
    </source>
</evidence>
<gene>
    <name evidence="2" type="ORF">PISMIDRAFT_79832</name>
</gene>
<reference evidence="3" key="2">
    <citation type="submission" date="2015-01" db="EMBL/GenBank/DDBJ databases">
        <title>Evolutionary Origins and Diversification of the Mycorrhizal Mutualists.</title>
        <authorList>
            <consortium name="DOE Joint Genome Institute"/>
            <consortium name="Mycorrhizal Genomics Consortium"/>
            <person name="Kohler A."/>
            <person name="Kuo A."/>
            <person name="Nagy L.G."/>
            <person name="Floudas D."/>
            <person name="Copeland A."/>
            <person name="Barry K.W."/>
            <person name="Cichocki N."/>
            <person name="Veneault-Fourrey C."/>
            <person name="LaButti K."/>
            <person name="Lindquist E.A."/>
            <person name="Lipzen A."/>
            <person name="Lundell T."/>
            <person name="Morin E."/>
            <person name="Murat C."/>
            <person name="Riley R."/>
            <person name="Ohm R."/>
            <person name="Sun H."/>
            <person name="Tunlid A."/>
            <person name="Henrissat B."/>
            <person name="Grigoriev I.V."/>
            <person name="Hibbett D.S."/>
            <person name="Martin F."/>
        </authorList>
    </citation>
    <scope>NUCLEOTIDE SEQUENCE [LARGE SCALE GENOMIC DNA]</scope>
    <source>
        <strain evidence="3">441</strain>
    </source>
</reference>
<dbReference type="OrthoDB" id="3261136at2759"/>